<protein>
    <recommendedName>
        <fullName evidence="4">Phosphoglycerate mutase-like protein</fullName>
    </recommendedName>
</protein>
<gene>
    <name evidence="2" type="ORF">DL762_003520</name>
</gene>
<sequence>MAPTLHLVRHAEGFHNANRDRSVRDPKLTPFGEEQCAQLCREFAHHDKLTHLVASHLRRTVQTCHRCFRPAVEAGKRVILLPELQETSDDPSAIGTDAADLEREYGAGLVDASRVGPGWNDKRPHTRWAMGEAKIEARAREARVLLRELARGAGADDAHLAVVSHGTFLLFLTEDRAALGGYGRPWKNAEVRSYRSLDLWGADGETLLRRVHVDHFATPASAPLPEDRTSERGPTRIDDGTGTGGDGTREG</sequence>
<organism evidence="2 3">
    <name type="scientific">Monosporascus cannonballus</name>
    <dbReference type="NCBI Taxonomy" id="155416"/>
    <lineage>
        <taxon>Eukaryota</taxon>
        <taxon>Fungi</taxon>
        <taxon>Dikarya</taxon>
        <taxon>Ascomycota</taxon>
        <taxon>Pezizomycotina</taxon>
        <taxon>Sordariomycetes</taxon>
        <taxon>Xylariomycetidae</taxon>
        <taxon>Xylariales</taxon>
        <taxon>Xylariales incertae sedis</taxon>
        <taxon>Monosporascus</taxon>
    </lineage>
</organism>
<proteinExistence type="predicted"/>
<dbReference type="Gene3D" id="3.40.50.1240">
    <property type="entry name" value="Phosphoglycerate mutase-like"/>
    <property type="match status" value="1"/>
</dbReference>
<comment type="caution">
    <text evidence="2">The sequence shown here is derived from an EMBL/GenBank/DDBJ whole genome shotgun (WGS) entry which is preliminary data.</text>
</comment>
<dbReference type="InterPro" id="IPR050275">
    <property type="entry name" value="PGM_Phosphatase"/>
</dbReference>
<dbReference type="Proteomes" id="UP000294003">
    <property type="component" value="Unassembled WGS sequence"/>
</dbReference>
<evidence type="ECO:0000313" key="3">
    <source>
        <dbReference type="Proteomes" id="UP000294003"/>
    </source>
</evidence>
<evidence type="ECO:0008006" key="4">
    <source>
        <dbReference type="Google" id="ProtNLM"/>
    </source>
</evidence>
<dbReference type="EMBL" id="QJNS01000080">
    <property type="protein sequence ID" value="RYO88940.1"/>
    <property type="molecule type" value="Genomic_DNA"/>
</dbReference>
<dbReference type="SUPFAM" id="SSF53254">
    <property type="entry name" value="Phosphoglycerate mutase-like"/>
    <property type="match status" value="1"/>
</dbReference>
<accession>A0ABY0HD79</accession>
<feature type="region of interest" description="Disordered" evidence="1">
    <location>
        <begin position="218"/>
        <end position="251"/>
    </location>
</feature>
<dbReference type="Pfam" id="PF00300">
    <property type="entry name" value="His_Phos_1"/>
    <property type="match status" value="1"/>
</dbReference>
<feature type="compositionally biased region" description="Basic and acidic residues" evidence="1">
    <location>
        <begin position="225"/>
        <end position="239"/>
    </location>
</feature>
<evidence type="ECO:0000313" key="2">
    <source>
        <dbReference type="EMBL" id="RYO88940.1"/>
    </source>
</evidence>
<name>A0ABY0HD79_9PEZI</name>
<dbReference type="CDD" id="cd07067">
    <property type="entry name" value="HP_PGM_like"/>
    <property type="match status" value="1"/>
</dbReference>
<dbReference type="PANTHER" id="PTHR48100">
    <property type="entry name" value="BROAD-SPECIFICITY PHOSPHATASE YOR283W-RELATED"/>
    <property type="match status" value="1"/>
</dbReference>
<dbReference type="SMART" id="SM00855">
    <property type="entry name" value="PGAM"/>
    <property type="match status" value="1"/>
</dbReference>
<keyword evidence="3" id="KW-1185">Reference proteome</keyword>
<dbReference type="InterPro" id="IPR029033">
    <property type="entry name" value="His_PPase_superfam"/>
</dbReference>
<dbReference type="InterPro" id="IPR013078">
    <property type="entry name" value="His_Pase_superF_clade-1"/>
</dbReference>
<evidence type="ECO:0000256" key="1">
    <source>
        <dbReference type="SAM" id="MobiDB-lite"/>
    </source>
</evidence>
<feature type="compositionally biased region" description="Gly residues" evidence="1">
    <location>
        <begin position="241"/>
        <end position="251"/>
    </location>
</feature>
<reference evidence="2 3" key="1">
    <citation type="submission" date="2018-06" db="EMBL/GenBank/DDBJ databases">
        <title>Complete Genomes of Monosporascus.</title>
        <authorList>
            <person name="Robinson A.J."/>
            <person name="Natvig D.O."/>
        </authorList>
    </citation>
    <scope>NUCLEOTIDE SEQUENCE [LARGE SCALE GENOMIC DNA]</scope>
    <source>
        <strain evidence="2 3">CBS 609.92</strain>
    </source>
</reference>
<dbReference type="PANTHER" id="PTHR48100:SF54">
    <property type="entry name" value="PHOSPHATASE SPAC5H10.03-RELATED"/>
    <property type="match status" value="1"/>
</dbReference>